<protein>
    <submittedName>
        <fullName evidence="3">Uncharacterized protein</fullName>
    </submittedName>
</protein>
<dbReference type="OrthoDB" id="4849950at2759"/>
<dbReference type="AlphaFoldDB" id="A0A066X8X5"/>
<gene>
    <name evidence="3" type="ORF">CSUB01_03687</name>
</gene>
<dbReference type="OMA" id="CACLPVP"/>
<reference evidence="4" key="1">
    <citation type="journal article" date="2014" name="Genome Announc.">
        <title>Draft genome sequence of Colletotrichum sublineola, a destructive pathogen of cultivated sorghum.</title>
        <authorList>
            <person name="Baroncelli R."/>
            <person name="Sanz-Martin J.M."/>
            <person name="Rech G.E."/>
            <person name="Sukno S.A."/>
            <person name="Thon M.R."/>
        </authorList>
    </citation>
    <scope>NUCLEOTIDE SEQUENCE [LARGE SCALE GENOMIC DNA]</scope>
    <source>
        <strain evidence="4">TX430BB</strain>
    </source>
</reference>
<feature type="compositionally biased region" description="Polar residues" evidence="1">
    <location>
        <begin position="126"/>
        <end position="138"/>
    </location>
</feature>
<feature type="region of interest" description="Disordered" evidence="1">
    <location>
        <begin position="104"/>
        <end position="197"/>
    </location>
</feature>
<name>A0A066X8X5_COLSU</name>
<feature type="compositionally biased region" description="Low complexity" evidence="1">
    <location>
        <begin position="157"/>
        <end position="169"/>
    </location>
</feature>
<comment type="caution">
    <text evidence="3">The sequence shown here is derived from an EMBL/GenBank/DDBJ whole genome shotgun (WGS) entry which is preliminary data.</text>
</comment>
<evidence type="ECO:0000256" key="2">
    <source>
        <dbReference type="SAM" id="SignalP"/>
    </source>
</evidence>
<accession>A0A066X8X5</accession>
<keyword evidence="4" id="KW-1185">Reference proteome</keyword>
<sequence length="281" mass="28931">MIHQGNWLALAVLFLPSLSRARPENLRGRTPPVSNTCACLPVPEGTTSVSTKTETVHETVYQSASVIRQTVIATVTITQAPIVVTETVRATMSDDEQVTVTCTEVISEGPDGSVTTVTKPPGGDGHSTTKTATSQDGPETQPPHHSDDGEATDTNDGSATATRTGSSGSKPTYSSGRGDGDNGTGPKPTSPHHCKHWDGTKCVKPTVSPDLTAVTSAAVVTTTAKGTTIQSVLPIYSVCSASVALVTVYNTITATVYQSSPSPATSPVHVPRAPAAVAAGW</sequence>
<evidence type="ECO:0000313" key="3">
    <source>
        <dbReference type="EMBL" id="KDN64114.1"/>
    </source>
</evidence>
<feature type="chain" id="PRO_5001633704" evidence="2">
    <location>
        <begin position="22"/>
        <end position="281"/>
    </location>
</feature>
<organism evidence="3 4">
    <name type="scientific">Colletotrichum sublineola</name>
    <name type="common">Sorghum anthracnose fungus</name>
    <dbReference type="NCBI Taxonomy" id="1173701"/>
    <lineage>
        <taxon>Eukaryota</taxon>
        <taxon>Fungi</taxon>
        <taxon>Dikarya</taxon>
        <taxon>Ascomycota</taxon>
        <taxon>Pezizomycotina</taxon>
        <taxon>Sordariomycetes</taxon>
        <taxon>Hypocreomycetidae</taxon>
        <taxon>Glomerellales</taxon>
        <taxon>Glomerellaceae</taxon>
        <taxon>Colletotrichum</taxon>
        <taxon>Colletotrichum graminicola species complex</taxon>
    </lineage>
</organism>
<evidence type="ECO:0000313" key="4">
    <source>
        <dbReference type="Proteomes" id="UP000027238"/>
    </source>
</evidence>
<dbReference type="HOGENOM" id="CLU_844706_0_0_1"/>
<dbReference type="eggNOG" id="ENOG502RAAY">
    <property type="taxonomic scope" value="Eukaryota"/>
</dbReference>
<keyword evidence="2" id="KW-0732">Signal</keyword>
<dbReference type="EMBL" id="JMSE01001158">
    <property type="protein sequence ID" value="KDN64114.1"/>
    <property type="molecule type" value="Genomic_DNA"/>
</dbReference>
<dbReference type="Proteomes" id="UP000027238">
    <property type="component" value="Unassembled WGS sequence"/>
</dbReference>
<evidence type="ECO:0000256" key="1">
    <source>
        <dbReference type="SAM" id="MobiDB-lite"/>
    </source>
</evidence>
<proteinExistence type="predicted"/>
<feature type="signal peptide" evidence="2">
    <location>
        <begin position="1"/>
        <end position="21"/>
    </location>
</feature>